<name>K1QQS6_MAGGI</name>
<dbReference type="SUPFAM" id="SSF47473">
    <property type="entry name" value="EF-hand"/>
    <property type="match status" value="1"/>
</dbReference>
<accession>K1QQS6</accession>
<proteinExistence type="predicted"/>
<dbReference type="CDD" id="cd00051">
    <property type="entry name" value="EFh"/>
    <property type="match status" value="1"/>
</dbReference>
<dbReference type="GO" id="GO:0005509">
    <property type="term" value="F:calcium ion binding"/>
    <property type="evidence" value="ECO:0007669"/>
    <property type="project" value="InterPro"/>
</dbReference>
<reference evidence="4" key="1">
    <citation type="journal article" date="2012" name="Nature">
        <title>The oyster genome reveals stress adaptation and complexity of shell formation.</title>
        <authorList>
            <person name="Zhang G."/>
            <person name="Fang X."/>
            <person name="Guo X."/>
            <person name="Li L."/>
            <person name="Luo R."/>
            <person name="Xu F."/>
            <person name="Yang P."/>
            <person name="Zhang L."/>
            <person name="Wang X."/>
            <person name="Qi H."/>
            <person name="Xiong Z."/>
            <person name="Que H."/>
            <person name="Xie Y."/>
            <person name="Holland P.W."/>
            <person name="Paps J."/>
            <person name="Zhu Y."/>
            <person name="Wu F."/>
            <person name="Chen Y."/>
            <person name="Wang J."/>
            <person name="Peng C."/>
            <person name="Meng J."/>
            <person name="Yang L."/>
            <person name="Liu J."/>
            <person name="Wen B."/>
            <person name="Zhang N."/>
            <person name="Huang Z."/>
            <person name="Zhu Q."/>
            <person name="Feng Y."/>
            <person name="Mount A."/>
            <person name="Hedgecock D."/>
            <person name="Xu Z."/>
            <person name="Liu Y."/>
            <person name="Domazet-Loso T."/>
            <person name="Du Y."/>
            <person name="Sun X."/>
            <person name="Zhang S."/>
            <person name="Liu B."/>
            <person name="Cheng P."/>
            <person name="Jiang X."/>
            <person name="Li J."/>
            <person name="Fan D."/>
            <person name="Wang W."/>
            <person name="Fu W."/>
            <person name="Wang T."/>
            <person name="Wang B."/>
            <person name="Zhang J."/>
            <person name="Peng Z."/>
            <person name="Li Y."/>
            <person name="Li N."/>
            <person name="Wang J."/>
            <person name="Chen M."/>
            <person name="He Y."/>
            <person name="Tan F."/>
            <person name="Song X."/>
            <person name="Zheng Q."/>
            <person name="Huang R."/>
            <person name="Yang H."/>
            <person name="Du X."/>
            <person name="Chen L."/>
            <person name="Yang M."/>
            <person name="Gaffney P.M."/>
            <person name="Wang S."/>
            <person name="Luo L."/>
            <person name="She Z."/>
            <person name="Ming Y."/>
            <person name="Huang W."/>
            <person name="Zhang S."/>
            <person name="Huang B."/>
            <person name="Zhang Y."/>
            <person name="Qu T."/>
            <person name="Ni P."/>
            <person name="Miao G."/>
            <person name="Wang J."/>
            <person name="Wang Q."/>
            <person name="Steinberg C.E."/>
            <person name="Wang H."/>
            <person name="Li N."/>
            <person name="Qian L."/>
            <person name="Zhang G."/>
            <person name="Li Y."/>
            <person name="Yang H."/>
            <person name="Liu X."/>
            <person name="Wang J."/>
            <person name="Yin Y."/>
            <person name="Wang J."/>
        </authorList>
    </citation>
    <scope>NUCLEOTIDE SEQUENCE [LARGE SCALE GENOMIC DNA]</scope>
    <source>
        <strain evidence="4">05x7-T-G4-1.051#20</strain>
    </source>
</reference>
<dbReference type="InterPro" id="IPR032675">
    <property type="entry name" value="LRR_dom_sf"/>
</dbReference>
<organism evidence="4">
    <name type="scientific">Magallana gigas</name>
    <name type="common">Pacific oyster</name>
    <name type="synonym">Crassostrea gigas</name>
    <dbReference type="NCBI Taxonomy" id="29159"/>
    <lineage>
        <taxon>Eukaryota</taxon>
        <taxon>Metazoa</taxon>
        <taxon>Spiralia</taxon>
        <taxon>Lophotrochozoa</taxon>
        <taxon>Mollusca</taxon>
        <taxon>Bivalvia</taxon>
        <taxon>Autobranchia</taxon>
        <taxon>Pteriomorphia</taxon>
        <taxon>Ostreida</taxon>
        <taxon>Ostreoidea</taxon>
        <taxon>Ostreidae</taxon>
        <taxon>Magallana</taxon>
    </lineage>
</organism>
<dbReference type="PROSITE" id="PS50222">
    <property type="entry name" value="EF_HAND_2"/>
    <property type="match status" value="2"/>
</dbReference>
<evidence type="ECO:0000259" key="3">
    <source>
        <dbReference type="PROSITE" id="PS50222"/>
    </source>
</evidence>
<feature type="domain" description="EF-hand" evidence="3">
    <location>
        <begin position="521"/>
        <end position="550"/>
    </location>
</feature>
<dbReference type="HOGENOM" id="CLU_017147_3_2_1"/>
<sequence length="603" mass="68702">MEVQQGPHSIQGVYNAVQCTPTLWHEHKSQKFYPPTPKAQYLYSRHVTPLRSCKLPRLYGKTQKSIQNRPSSECLIRHPTELAIRPNTAHPEVIIDSNNVYVRKQSQGFSGDNDYDLSDCETDLGEDDSEVERYYTDETSQYRYLCEQLGIIPCSTIIRQLKKTWVNLSYSQMTSLDIRAFSTLLISNTKITALNVSNNDLGSKGVIYLAEVIAENIFINKLEMSAVNLDETGFKAIAGALLDNRNITYLDISKNNIGKRSAKDLAWLLRRNDFIEHLDLSGNLIDDVTGTEIGPAIASNLTLKFLDLSWNHIRRHGARVLVESICKNVELESVNLSWNGLAEFGCRAFEKHFPKNHTLKSLDISHNRIGFHTLGYFLKGLKDNDTLQELKIYGNPITSDGALTILTVFENSTRALKEINIQDIPIDGRFKTKAWELIETKELKIKHGDLRKKPAPLKERGQSIDDFNPLLVLFEHMRQQNLRLIDLFRNLDANNDHSITSDEIQAGLAKFNVSITDCQTEQLVNSMDRDKNGVIDFSELVQGKKYVNKIRRSSKAVGNDKLAEMLEGLEKLMKKERIQSQAKKSAERRERRASRLPLLREKT</sequence>
<dbReference type="SUPFAM" id="SSF52047">
    <property type="entry name" value="RNI-like"/>
    <property type="match status" value="1"/>
</dbReference>
<dbReference type="InterPro" id="IPR002048">
    <property type="entry name" value="EF_hand_dom"/>
</dbReference>
<dbReference type="Gene3D" id="1.10.238.10">
    <property type="entry name" value="EF-hand"/>
    <property type="match status" value="1"/>
</dbReference>
<dbReference type="PANTHER" id="PTHR24114">
    <property type="entry name" value="LEUCINE RICH REPEAT FAMILY PROTEIN"/>
    <property type="match status" value="1"/>
</dbReference>
<evidence type="ECO:0000313" key="4">
    <source>
        <dbReference type="EMBL" id="EKC23866.1"/>
    </source>
</evidence>
<feature type="compositionally biased region" description="Basic and acidic residues" evidence="2">
    <location>
        <begin position="576"/>
        <end position="590"/>
    </location>
</feature>
<dbReference type="InterPro" id="IPR018247">
    <property type="entry name" value="EF_Hand_1_Ca_BS"/>
</dbReference>
<dbReference type="InterPro" id="IPR001611">
    <property type="entry name" value="Leu-rich_rpt"/>
</dbReference>
<dbReference type="PROSITE" id="PS00018">
    <property type="entry name" value="EF_HAND_1"/>
    <property type="match status" value="2"/>
</dbReference>
<keyword evidence="1" id="KW-0106">Calcium</keyword>
<dbReference type="EMBL" id="JH817894">
    <property type="protein sequence ID" value="EKC23866.1"/>
    <property type="molecule type" value="Genomic_DNA"/>
</dbReference>
<dbReference type="SMART" id="SM00054">
    <property type="entry name" value="EFh"/>
    <property type="match status" value="2"/>
</dbReference>
<gene>
    <name evidence="4" type="ORF">CGI_10008876</name>
</gene>
<dbReference type="AlphaFoldDB" id="K1QQS6"/>
<dbReference type="InParanoid" id="K1QQS6"/>
<feature type="region of interest" description="Disordered" evidence="2">
    <location>
        <begin position="576"/>
        <end position="603"/>
    </location>
</feature>
<evidence type="ECO:0000256" key="1">
    <source>
        <dbReference type="ARBA" id="ARBA00022837"/>
    </source>
</evidence>
<evidence type="ECO:0000256" key="2">
    <source>
        <dbReference type="SAM" id="MobiDB-lite"/>
    </source>
</evidence>
<dbReference type="Pfam" id="PF13499">
    <property type="entry name" value="EF-hand_7"/>
    <property type="match status" value="1"/>
</dbReference>
<dbReference type="InterPro" id="IPR011992">
    <property type="entry name" value="EF-hand-dom_pair"/>
</dbReference>
<dbReference type="SMART" id="SM00368">
    <property type="entry name" value="LRR_RI"/>
    <property type="match status" value="7"/>
</dbReference>
<dbReference type="Pfam" id="PF13516">
    <property type="entry name" value="LRR_6"/>
    <property type="match status" value="4"/>
</dbReference>
<protein>
    <recommendedName>
        <fullName evidence="3">EF-hand domain-containing protein</fullName>
    </recommendedName>
</protein>
<feature type="domain" description="EF-hand" evidence="3">
    <location>
        <begin position="479"/>
        <end position="514"/>
    </location>
</feature>
<dbReference type="PANTHER" id="PTHR24114:SF50">
    <property type="entry name" value="RNI-LIKE PROTEIN"/>
    <property type="match status" value="1"/>
</dbReference>
<dbReference type="Gene3D" id="3.80.10.10">
    <property type="entry name" value="Ribonuclease Inhibitor"/>
    <property type="match status" value="2"/>
</dbReference>
<dbReference type="InterPro" id="IPR052394">
    <property type="entry name" value="LRR-containing"/>
</dbReference>